<dbReference type="EMBL" id="MRZV01000708">
    <property type="protein sequence ID" value="PIK45513.1"/>
    <property type="molecule type" value="Genomic_DNA"/>
</dbReference>
<sequence>MQAALAESDECVESSIKSCVLPDENQFLLKQQDDSRLSTIRQGLKQGNVEDVGMPGYVMEEDLLKYKIGPAGQRVVVPDQLVNEVINHYHCSPTCPHLGGDHTEWDELVPEILFALNSYVHDSTGFSPAELFLNRTLKGPGEWVGSDSKVVRDKEAMWAVEKQNMERQTKVNKGQYDRKREESIVRVGDVGGTPITCFIKLKKTIFCKTSTKMEGPYIVSGQVSPVTFRIREEKSGETRLAHVDQLKLFW</sequence>
<dbReference type="OrthoDB" id="10060729at2759"/>
<gene>
    <name evidence="2" type="ORF">BSL78_17617</name>
</gene>
<feature type="domain" description="Integrase p58-like C-terminal" evidence="1">
    <location>
        <begin position="215"/>
        <end position="247"/>
    </location>
</feature>
<keyword evidence="3" id="KW-1185">Reference proteome</keyword>
<accession>A0A2G8KC08</accession>
<dbReference type="Proteomes" id="UP000230750">
    <property type="component" value="Unassembled WGS sequence"/>
</dbReference>
<dbReference type="Pfam" id="PF22938">
    <property type="entry name" value="Integrase_p58_C"/>
    <property type="match status" value="1"/>
</dbReference>
<evidence type="ECO:0000313" key="3">
    <source>
        <dbReference type="Proteomes" id="UP000230750"/>
    </source>
</evidence>
<evidence type="ECO:0000313" key="2">
    <source>
        <dbReference type="EMBL" id="PIK45513.1"/>
    </source>
</evidence>
<evidence type="ECO:0000259" key="1">
    <source>
        <dbReference type="Pfam" id="PF22938"/>
    </source>
</evidence>
<organism evidence="2 3">
    <name type="scientific">Stichopus japonicus</name>
    <name type="common">Sea cucumber</name>
    <dbReference type="NCBI Taxonomy" id="307972"/>
    <lineage>
        <taxon>Eukaryota</taxon>
        <taxon>Metazoa</taxon>
        <taxon>Echinodermata</taxon>
        <taxon>Eleutherozoa</taxon>
        <taxon>Echinozoa</taxon>
        <taxon>Holothuroidea</taxon>
        <taxon>Aspidochirotacea</taxon>
        <taxon>Aspidochirotida</taxon>
        <taxon>Stichopodidae</taxon>
        <taxon>Apostichopus</taxon>
    </lineage>
</organism>
<reference evidence="2 3" key="1">
    <citation type="journal article" date="2017" name="PLoS Biol.">
        <title>The sea cucumber genome provides insights into morphological evolution and visceral regeneration.</title>
        <authorList>
            <person name="Zhang X."/>
            <person name="Sun L."/>
            <person name="Yuan J."/>
            <person name="Sun Y."/>
            <person name="Gao Y."/>
            <person name="Zhang L."/>
            <person name="Li S."/>
            <person name="Dai H."/>
            <person name="Hamel J.F."/>
            <person name="Liu C."/>
            <person name="Yu Y."/>
            <person name="Liu S."/>
            <person name="Lin W."/>
            <person name="Guo K."/>
            <person name="Jin S."/>
            <person name="Xu P."/>
            <person name="Storey K.B."/>
            <person name="Huan P."/>
            <person name="Zhang T."/>
            <person name="Zhou Y."/>
            <person name="Zhang J."/>
            <person name="Lin C."/>
            <person name="Li X."/>
            <person name="Xing L."/>
            <person name="Huo D."/>
            <person name="Sun M."/>
            <person name="Wang L."/>
            <person name="Mercier A."/>
            <person name="Li F."/>
            <person name="Yang H."/>
            <person name="Xiang J."/>
        </authorList>
    </citation>
    <scope>NUCLEOTIDE SEQUENCE [LARGE SCALE GENOMIC DNA]</scope>
    <source>
        <strain evidence="2">Shaxun</strain>
        <tissue evidence="2">Muscle</tissue>
    </source>
</reference>
<comment type="caution">
    <text evidence="2">The sequence shown here is derived from an EMBL/GenBank/DDBJ whole genome shotgun (WGS) entry which is preliminary data.</text>
</comment>
<protein>
    <submittedName>
        <fullName evidence="2">Transposon Ty3-I Gag-Pol polyprotein</fullName>
    </submittedName>
</protein>
<dbReference type="InterPro" id="IPR054465">
    <property type="entry name" value="Integrase_p58-like_C"/>
</dbReference>
<dbReference type="AlphaFoldDB" id="A0A2G8KC08"/>
<dbReference type="Gene3D" id="3.30.420.10">
    <property type="entry name" value="Ribonuclease H-like superfamily/Ribonuclease H"/>
    <property type="match status" value="1"/>
</dbReference>
<proteinExistence type="predicted"/>
<name>A0A2G8KC08_STIJA</name>
<dbReference type="InterPro" id="IPR036397">
    <property type="entry name" value="RNaseH_sf"/>
</dbReference>
<dbReference type="GO" id="GO:0003676">
    <property type="term" value="F:nucleic acid binding"/>
    <property type="evidence" value="ECO:0007669"/>
    <property type="project" value="InterPro"/>
</dbReference>